<dbReference type="AlphaFoldDB" id="A0A0N4W085"/>
<proteinExistence type="predicted"/>
<dbReference type="EMBL" id="UZAF01007948">
    <property type="protein sequence ID" value="VDO17717.1"/>
    <property type="molecule type" value="Genomic_DNA"/>
</dbReference>
<reference evidence="1 2" key="2">
    <citation type="submission" date="2018-11" db="EMBL/GenBank/DDBJ databases">
        <authorList>
            <consortium name="Pathogen Informatics"/>
        </authorList>
    </citation>
    <scope>NUCLEOTIDE SEQUENCE [LARGE SCALE GENOMIC DNA]</scope>
    <source>
        <strain evidence="1 2">MHpl1</strain>
    </source>
</reference>
<evidence type="ECO:0000313" key="1">
    <source>
        <dbReference type="EMBL" id="VDO17717.1"/>
    </source>
</evidence>
<sequence length="39" mass="4285">MATLVEAQKLRAMAARAALQSADKTKTSDSRQLQVRLII</sequence>
<evidence type="ECO:0000313" key="2">
    <source>
        <dbReference type="Proteomes" id="UP000268014"/>
    </source>
</evidence>
<accession>A0A0N4W085</accession>
<dbReference type="Proteomes" id="UP000268014">
    <property type="component" value="Unassembled WGS sequence"/>
</dbReference>
<protein>
    <submittedName>
        <fullName evidence="3">Band_7_C domain-containing protein</fullName>
    </submittedName>
</protein>
<reference evidence="3" key="1">
    <citation type="submission" date="2017-02" db="UniProtKB">
        <authorList>
            <consortium name="WormBaseParasite"/>
        </authorList>
    </citation>
    <scope>IDENTIFICATION</scope>
</reference>
<dbReference type="WBParaSite" id="HPLM_0000296101-mRNA-1">
    <property type="protein sequence ID" value="HPLM_0000296101-mRNA-1"/>
    <property type="gene ID" value="HPLM_0000296101"/>
</dbReference>
<gene>
    <name evidence="1" type="ORF">HPLM_LOCUS2952</name>
</gene>
<organism evidence="3">
    <name type="scientific">Haemonchus placei</name>
    <name type="common">Barber's pole worm</name>
    <dbReference type="NCBI Taxonomy" id="6290"/>
    <lineage>
        <taxon>Eukaryota</taxon>
        <taxon>Metazoa</taxon>
        <taxon>Ecdysozoa</taxon>
        <taxon>Nematoda</taxon>
        <taxon>Chromadorea</taxon>
        <taxon>Rhabditida</taxon>
        <taxon>Rhabditina</taxon>
        <taxon>Rhabditomorpha</taxon>
        <taxon>Strongyloidea</taxon>
        <taxon>Trichostrongylidae</taxon>
        <taxon>Haemonchus</taxon>
    </lineage>
</organism>
<evidence type="ECO:0000313" key="3">
    <source>
        <dbReference type="WBParaSite" id="HPLM_0000296101-mRNA-1"/>
    </source>
</evidence>
<keyword evidence="2" id="KW-1185">Reference proteome</keyword>
<name>A0A0N4W085_HAEPC</name>